<organism evidence="1 2">
    <name type="scientific">Lactobacillus helveticus</name>
    <name type="common">Lactobacillus suntoryeus</name>
    <dbReference type="NCBI Taxonomy" id="1587"/>
    <lineage>
        <taxon>Bacteria</taxon>
        <taxon>Bacillati</taxon>
        <taxon>Bacillota</taxon>
        <taxon>Bacilli</taxon>
        <taxon>Lactobacillales</taxon>
        <taxon>Lactobacillaceae</taxon>
        <taxon>Lactobacillus</taxon>
    </lineage>
</organism>
<proteinExistence type="predicted"/>
<dbReference type="GeneID" id="99758074"/>
<protein>
    <submittedName>
        <fullName evidence="1">Uncharacterized protein</fullName>
    </submittedName>
</protein>
<sequence length="47" mass="5558">MLSLDKFIDEKDLKFTKSQVTNGLYKYGHITKEEKDYLDKIDATAFR</sequence>
<reference evidence="1 2" key="1">
    <citation type="submission" date="2017-02" db="EMBL/GenBank/DDBJ databases">
        <title>Complete genome sequence of Lactobacillus helveticus.</title>
        <authorList>
            <person name="Kim J.F."/>
            <person name="Chung Y."/>
            <person name="Kwak M."/>
        </authorList>
    </citation>
    <scope>NUCLEOTIDE SEQUENCE [LARGE SCALE GENOMIC DNA]</scope>
    <source>
        <strain evidence="1 2">LH5</strain>
    </source>
</reference>
<name>A0A3S8SEE9_LACHE</name>
<dbReference type="RefSeq" id="WP_014918303.1">
    <property type="nucleotide sequence ID" value="NZ_CP019581.1"/>
</dbReference>
<evidence type="ECO:0000313" key="2">
    <source>
        <dbReference type="Proteomes" id="UP000267945"/>
    </source>
</evidence>
<dbReference type="AlphaFoldDB" id="A0A3S8SEE9"/>
<evidence type="ECO:0000313" key="1">
    <source>
        <dbReference type="EMBL" id="AZK92164.1"/>
    </source>
</evidence>
<dbReference type="EMBL" id="CP019581">
    <property type="protein sequence ID" value="AZK92164.1"/>
    <property type="molecule type" value="Genomic_DNA"/>
</dbReference>
<accession>A0A3S8SEE9</accession>
<dbReference type="Proteomes" id="UP000267945">
    <property type="component" value="Chromosome"/>
</dbReference>
<gene>
    <name evidence="1" type="ORF">LH5_01938</name>
</gene>